<dbReference type="PROSITE" id="PS51184">
    <property type="entry name" value="JMJC"/>
    <property type="match status" value="1"/>
</dbReference>
<dbReference type="GO" id="GO:0010468">
    <property type="term" value="P:regulation of gene expression"/>
    <property type="evidence" value="ECO:0007669"/>
    <property type="project" value="TreeGrafter"/>
</dbReference>
<dbReference type="SUPFAM" id="SSF51197">
    <property type="entry name" value="Clavaminate synthase-like"/>
    <property type="match status" value="1"/>
</dbReference>
<dbReference type="AlphaFoldDB" id="A0AAE1LI06"/>
<protein>
    <submittedName>
        <fullName evidence="2">Lysine-specific demethylase 4C</fullName>
    </submittedName>
</protein>
<reference evidence="2" key="1">
    <citation type="submission" date="2021-07" db="EMBL/GenBank/DDBJ databases">
        <authorList>
            <person name="Catto M.A."/>
            <person name="Jacobson A."/>
            <person name="Kennedy G."/>
            <person name="Labadie P."/>
            <person name="Hunt B.G."/>
            <person name="Srinivasan R."/>
        </authorList>
    </citation>
    <scope>NUCLEOTIDE SEQUENCE</scope>
    <source>
        <strain evidence="2">PL_HMW_Pooled</strain>
        <tissue evidence="2">Head</tissue>
    </source>
</reference>
<gene>
    <name evidence="2" type="ORF">KUF71_001200</name>
</gene>
<dbReference type="EMBL" id="JAHWGI010001025">
    <property type="protein sequence ID" value="KAK3920946.1"/>
    <property type="molecule type" value="Genomic_DNA"/>
</dbReference>
<evidence type="ECO:0000313" key="2">
    <source>
        <dbReference type="EMBL" id="KAK3920946.1"/>
    </source>
</evidence>
<keyword evidence="3" id="KW-1185">Reference proteome</keyword>
<dbReference type="GO" id="GO:0005634">
    <property type="term" value="C:nucleus"/>
    <property type="evidence" value="ECO:0007669"/>
    <property type="project" value="TreeGrafter"/>
</dbReference>
<comment type="caution">
    <text evidence="2">The sequence shown here is derived from an EMBL/GenBank/DDBJ whole genome shotgun (WGS) entry which is preliminary data.</text>
</comment>
<dbReference type="SMART" id="SM00558">
    <property type="entry name" value="JmjC"/>
    <property type="match status" value="1"/>
</dbReference>
<evidence type="ECO:0000313" key="3">
    <source>
        <dbReference type="Proteomes" id="UP001219518"/>
    </source>
</evidence>
<accession>A0AAE1LI06</accession>
<organism evidence="2 3">
    <name type="scientific">Frankliniella fusca</name>
    <dbReference type="NCBI Taxonomy" id="407009"/>
    <lineage>
        <taxon>Eukaryota</taxon>
        <taxon>Metazoa</taxon>
        <taxon>Ecdysozoa</taxon>
        <taxon>Arthropoda</taxon>
        <taxon>Hexapoda</taxon>
        <taxon>Insecta</taxon>
        <taxon>Pterygota</taxon>
        <taxon>Neoptera</taxon>
        <taxon>Paraneoptera</taxon>
        <taxon>Thysanoptera</taxon>
        <taxon>Terebrantia</taxon>
        <taxon>Thripoidea</taxon>
        <taxon>Thripidae</taxon>
        <taxon>Frankliniella</taxon>
    </lineage>
</organism>
<reference evidence="2" key="2">
    <citation type="journal article" date="2023" name="BMC Genomics">
        <title>Pest status, molecular evolution, and epigenetic factors derived from the genome assembly of Frankliniella fusca, a thysanopteran phytovirus vector.</title>
        <authorList>
            <person name="Catto M.A."/>
            <person name="Labadie P.E."/>
            <person name="Jacobson A.L."/>
            <person name="Kennedy G.G."/>
            <person name="Srinivasan R."/>
            <person name="Hunt B.G."/>
        </authorList>
    </citation>
    <scope>NUCLEOTIDE SEQUENCE</scope>
    <source>
        <strain evidence="2">PL_HMW_Pooled</strain>
    </source>
</reference>
<name>A0AAE1LI06_9NEOP</name>
<dbReference type="Gene3D" id="2.60.120.650">
    <property type="entry name" value="Cupin"/>
    <property type="match status" value="1"/>
</dbReference>
<dbReference type="GO" id="GO:0000785">
    <property type="term" value="C:chromatin"/>
    <property type="evidence" value="ECO:0007669"/>
    <property type="project" value="TreeGrafter"/>
</dbReference>
<dbReference type="GO" id="GO:0032454">
    <property type="term" value="F:histone H3K9 demethylase activity"/>
    <property type="evidence" value="ECO:0007669"/>
    <property type="project" value="TreeGrafter"/>
</dbReference>
<evidence type="ECO:0000259" key="1">
    <source>
        <dbReference type="PROSITE" id="PS51184"/>
    </source>
</evidence>
<feature type="domain" description="JmjC" evidence="1">
    <location>
        <begin position="114"/>
        <end position="253"/>
    </location>
</feature>
<dbReference type="GO" id="GO:0051864">
    <property type="term" value="F:histone H3K36 demethylase activity"/>
    <property type="evidence" value="ECO:0007669"/>
    <property type="project" value="TreeGrafter"/>
</dbReference>
<dbReference type="Pfam" id="PF02373">
    <property type="entry name" value="JmjC"/>
    <property type="match status" value="1"/>
</dbReference>
<proteinExistence type="predicted"/>
<dbReference type="PANTHER" id="PTHR10694">
    <property type="entry name" value="LYSINE-SPECIFIC DEMETHYLASE"/>
    <property type="match status" value="1"/>
</dbReference>
<dbReference type="PANTHER" id="PTHR10694:SF7">
    <property type="entry name" value="[HISTONE H3]-TRIMETHYL-L-LYSINE(9) DEMETHYLASE"/>
    <property type="match status" value="1"/>
</dbReference>
<dbReference type="InterPro" id="IPR003347">
    <property type="entry name" value="JmjC_dom"/>
</dbReference>
<dbReference type="Proteomes" id="UP001219518">
    <property type="component" value="Unassembled WGS sequence"/>
</dbReference>
<sequence length="383" mass="43043">MWNSSKILKQGGDLEMLLRHFDSDVLNAGNRNTRSSASSHVIMQETAQKIRLLHSKFSQDTSSFPWERRLKTPPDACPEAECDVIQSYSTREDDGKDEGEDNTGLILYGYGTEVPDSDIRVTANLSLGRIFNILWLLPYHYPGIQTPYTYYGWTHSMFSIHVEDALTWSVNYMFMGGMKIWVVVPPHASALLEYHLQRGSPISDSKCRNILGHKTVMPTVGWLRDHAIPFKIAVNLGTVSWIPSGLNAKKCNCFPNQVHLDVAPLVAAFRPDLLQSSLKNKVIVTPQTMTGMELLVKDIHKYGINTALPPISTQEDERSLDEGTSMFNCPVSECGLTFGNSSHDLIKRAMVKHVKSSHRPIILSDNLLFKISRLFPSKRKTAL</sequence>